<dbReference type="PANTHER" id="PTHR13683:SF750">
    <property type="entry name" value="ASPARTYL PROTEASE AED1"/>
    <property type="match status" value="1"/>
</dbReference>
<keyword evidence="4" id="KW-1185">Reference proteome</keyword>
<dbReference type="Pfam" id="PF14543">
    <property type="entry name" value="TAXi_N"/>
    <property type="match status" value="1"/>
</dbReference>
<comment type="caution">
    <text evidence="3">The sequence shown here is derived from an EMBL/GenBank/DDBJ whole genome shotgun (WGS) entry which is preliminary data.</text>
</comment>
<dbReference type="SUPFAM" id="SSF50630">
    <property type="entry name" value="Acid proteases"/>
    <property type="match status" value="1"/>
</dbReference>
<dbReference type="Gene3D" id="2.40.70.10">
    <property type="entry name" value="Acid Proteases"/>
    <property type="match status" value="2"/>
</dbReference>
<evidence type="ECO:0000256" key="1">
    <source>
        <dbReference type="ARBA" id="ARBA00007447"/>
    </source>
</evidence>
<feature type="domain" description="Peptidase A1" evidence="2">
    <location>
        <begin position="1"/>
        <end position="335"/>
    </location>
</feature>
<dbReference type="Pfam" id="PF14541">
    <property type="entry name" value="TAXi_C"/>
    <property type="match status" value="1"/>
</dbReference>
<protein>
    <recommendedName>
        <fullName evidence="2">Peptidase A1 domain-containing protein</fullName>
    </recommendedName>
</protein>
<proteinExistence type="inferred from homology"/>
<evidence type="ECO:0000259" key="2">
    <source>
        <dbReference type="PROSITE" id="PS51767"/>
    </source>
</evidence>
<gene>
    <name evidence="3" type="ORF">DH2020_049344</name>
</gene>
<dbReference type="InterPro" id="IPR032861">
    <property type="entry name" value="TAXi_N"/>
</dbReference>
<dbReference type="InterPro" id="IPR032799">
    <property type="entry name" value="TAXi_C"/>
</dbReference>
<dbReference type="PANTHER" id="PTHR13683">
    <property type="entry name" value="ASPARTYL PROTEASES"/>
    <property type="match status" value="1"/>
</dbReference>
<accession>A0ABR0U3Q4</accession>
<dbReference type="InterPro" id="IPR001461">
    <property type="entry name" value="Aspartic_peptidase_A1"/>
</dbReference>
<organism evidence="3 4">
    <name type="scientific">Rehmannia glutinosa</name>
    <name type="common">Chinese foxglove</name>
    <dbReference type="NCBI Taxonomy" id="99300"/>
    <lineage>
        <taxon>Eukaryota</taxon>
        <taxon>Viridiplantae</taxon>
        <taxon>Streptophyta</taxon>
        <taxon>Embryophyta</taxon>
        <taxon>Tracheophyta</taxon>
        <taxon>Spermatophyta</taxon>
        <taxon>Magnoliopsida</taxon>
        <taxon>eudicotyledons</taxon>
        <taxon>Gunneridae</taxon>
        <taxon>Pentapetalae</taxon>
        <taxon>asterids</taxon>
        <taxon>lamiids</taxon>
        <taxon>Lamiales</taxon>
        <taxon>Orobanchaceae</taxon>
        <taxon>Rehmannieae</taxon>
        <taxon>Rehmannia</taxon>
    </lineage>
</organism>
<dbReference type="Proteomes" id="UP001318860">
    <property type="component" value="Unassembled WGS sequence"/>
</dbReference>
<dbReference type="InterPro" id="IPR033121">
    <property type="entry name" value="PEPTIDASE_A1"/>
</dbReference>
<comment type="similarity">
    <text evidence="1">Belongs to the peptidase A1 family.</text>
</comment>
<evidence type="ECO:0000313" key="3">
    <source>
        <dbReference type="EMBL" id="KAK6116969.1"/>
    </source>
</evidence>
<dbReference type="InterPro" id="IPR021109">
    <property type="entry name" value="Peptidase_aspartic_dom_sf"/>
</dbReference>
<sequence>MSPKGQTLFAGHLYIIKGKNMYSTDVGEKKSIQLGLIIAYLGRKEFKWALIHISSGYVTNLLSAATGVTPACAKSTCVYGIEYGDKSFSVGFFGKDKLTITATDVFQDFLFGCGQNNQGLFGETAGLLGLGRDPLSIVSQTAQKYGKYFSYCLPSTSSQTGHLTLGKNGVSGNVKFTPFSTTSQAASLYFIDIVSISVGGQQLPIEQSVFTTAGSIIDSGTVITRLPPSAYSTMSAEFQKQMAEYPSAPAASIFDTCYDLSGCESINIPTVSFTFGGDVRVDLDPSGIFIAVGESTACLAFAGNNDDGDVTIFGNTQQKTLEVVYDVAGGNLGFGPGGC</sequence>
<dbReference type="PROSITE" id="PS51767">
    <property type="entry name" value="PEPTIDASE_A1"/>
    <property type="match status" value="1"/>
</dbReference>
<dbReference type="EMBL" id="JABTTQ020003477">
    <property type="protein sequence ID" value="KAK6116969.1"/>
    <property type="molecule type" value="Genomic_DNA"/>
</dbReference>
<name>A0ABR0U3Q4_REHGL</name>
<evidence type="ECO:0000313" key="4">
    <source>
        <dbReference type="Proteomes" id="UP001318860"/>
    </source>
</evidence>
<reference evidence="3 4" key="1">
    <citation type="journal article" date="2021" name="Comput. Struct. Biotechnol. J.">
        <title>De novo genome assembly of the potent medicinal plant Rehmannia glutinosa using nanopore technology.</title>
        <authorList>
            <person name="Ma L."/>
            <person name="Dong C."/>
            <person name="Song C."/>
            <person name="Wang X."/>
            <person name="Zheng X."/>
            <person name="Niu Y."/>
            <person name="Chen S."/>
            <person name="Feng W."/>
        </authorList>
    </citation>
    <scope>NUCLEOTIDE SEQUENCE [LARGE SCALE GENOMIC DNA]</scope>
    <source>
        <strain evidence="3">DH-2019</strain>
    </source>
</reference>